<reference evidence="1 2" key="1">
    <citation type="submission" date="2015-04" db="EMBL/GenBank/DDBJ databases">
        <title>Lasius niger genome sequencing.</title>
        <authorList>
            <person name="Konorov E.A."/>
            <person name="Nikitin M.A."/>
            <person name="Kirill M.V."/>
            <person name="Chang P."/>
        </authorList>
    </citation>
    <scope>NUCLEOTIDE SEQUENCE [LARGE SCALE GENOMIC DNA]</scope>
    <source>
        <tissue evidence="1">Whole</tissue>
    </source>
</reference>
<accession>A0A0J7JW92</accession>
<dbReference type="AlphaFoldDB" id="A0A0J7JW92"/>
<dbReference type="EMBL" id="LBMM01028106">
    <property type="protein sequence ID" value="KMQ82126.1"/>
    <property type="molecule type" value="Genomic_DNA"/>
</dbReference>
<comment type="caution">
    <text evidence="1">The sequence shown here is derived from an EMBL/GenBank/DDBJ whole genome shotgun (WGS) entry which is preliminary data.</text>
</comment>
<evidence type="ECO:0000313" key="1">
    <source>
        <dbReference type="EMBL" id="KMQ82126.1"/>
    </source>
</evidence>
<feature type="non-terminal residue" evidence="1">
    <location>
        <position position="1"/>
    </location>
</feature>
<dbReference type="Proteomes" id="UP000036403">
    <property type="component" value="Unassembled WGS sequence"/>
</dbReference>
<organism evidence="1 2">
    <name type="scientific">Lasius niger</name>
    <name type="common">Black garden ant</name>
    <dbReference type="NCBI Taxonomy" id="67767"/>
    <lineage>
        <taxon>Eukaryota</taxon>
        <taxon>Metazoa</taxon>
        <taxon>Ecdysozoa</taxon>
        <taxon>Arthropoda</taxon>
        <taxon>Hexapoda</taxon>
        <taxon>Insecta</taxon>
        <taxon>Pterygota</taxon>
        <taxon>Neoptera</taxon>
        <taxon>Endopterygota</taxon>
        <taxon>Hymenoptera</taxon>
        <taxon>Apocrita</taxon>
        <taxon>Aculeata</taxon>
        <taxon>Formicoidea</taxon>
        <taxon>Formicidae</taxon>
        <taxon>Formicinae</taxon>
        <taxon>Lasius</taxon>
        <taxon>Lasius</taxon>
    </lineage>
</organism>
<name>A0A0J7JW92_LASNI</name>
<keyword evidence="2" id="KW-1185">Reference proteome</keyword>
<evidence type="ECO:0000313" key="2">
    <source>
        <dbReference type="Proteomes" id="UP000036403"/>
    </source>
</evidence>
<proteinExistence type="predicted"/>
<gene>
    <name evidence="1" type="ORF">RF55_24080</name>
</gene>
<dbReference type="PaxDb" id="67767-A0A0J7JW92"/>
<protein>
    <submittedName>
        <fullName evidence="1">Uncharacterized protein</fullName>
    </submittedName>
</protein>
<sequence>IAGAGRAFAAAEVHRQRHAPVPGMFDRFHLAQAHLHMEAGIDAGGDFGLTGARGTGTVQQLFGETGQTVEFLGAGIGRGDGLVHGRRIP</sequence>